<dbReference type="PANTHER" id="PTHR44307:SF2">
    <property type="entry name" value="PHOSPHOETHANOLAMINE METHYLTRANSFERASE ISOFORM X1"/>
    <property type="match status" value="1"/>
</dbReference>
<dbReference type="Pfam" id="PF17987">
    <property type="entry name" value="PMT2_N"/>
    <property type="match status" value="1"/>
</dbReference>
<name>A0A0K0FFV2_STRVS</name>
<evidence type="ECO:0000259" key="8">
    <source>
        <dbReference type="Pfam" id="PF08241"/>
    </source>
</evidence>
<feature type="domain" description="Phosphoethanolamine N-methyltransferase 2 N-terminal" evidence="9">
    <location>
        <begin position="55"/>
        <end position="183"/>
    </location>
</feature>
<evidence type="ECO:0000256" key="1">
    <source>
        <dbReference type="ARBA" id="ARBA00004969"/>
    </source>
</evidence>
<evidence type="ECO:0000313" key="10">
    <source>
        <dbReference type="Proteomes" id="UP000035680"/>
    </source>
</evidence>
<protein>
    <recommendedName>
        <fullName evidence="5">phosphoethanolamine N-methyltransferase</fullName>
        <ecNumber evidence="5">2.1.1.103</ecNumber>
    </recommendedName>
</protein>
<dbReference type="Pfam" id="PF08241">
    <property type="entry name" value="Methyltransf_11"/>
    <property type="match status" value="1"/>
</dbReference>
<evidence type="ECO:0000256" key="2">
    <source>
        <dbReference type="ARBA" id="ARBA00005189"/>
    </source>
</evidence>
<evidence type="ECO:0000256" key="3">
    <source>
        <dbReference type="ARBA" id="ARBA00022603"/>
    </source>
</evidence>
<evidence type="ECO:0000256" key="5">
    <source>
        <dbReference type="ARBA" id="ARBA00035674"/>
    </source>
</evidence>
<dbReference type="InterPro" id="IPR029063">
    <property type="entry name" value="SAM-dependent_MTases_sf"/>
</dbReference>
<dbReference type="InterPro" id="IPR013216">
    <property type="entry name" value="Methyltransf_11"/>
</dbReference>
<keyword evidence="4" id="KW-0808">Transferase</keyword>
<dbReference type="Proteomes" id="UP000035680">
    <property type="component" value="Unassembled WGS sequence"/>
</dbReference>
<organism evidence="10 11">
    <name type="scientific">Strongyloides venezuelensis</name>
    <name type="common">Threadworm</name>
    <dbReference type="NCBI Taxonomy" id="75913"/>
    <lineage>
        <taxon>Eukaryota</taxon>
        <taxon>Metazoa</taxon>
        <taxon>Ecdysozoa</taxon>
        <taxon>Nematoda</taxon>
        <taxon>Chromadorea</taxon>
        <taxon>Rhabditida</taxon>
        <taxon>Tylenchina</taxon>
        <taxon>Panagrolaimomorpha</taxon>
        <taxon>Strongyloidoidea</taxon>
        <taxon>Strongyloididae</taxon>
        <taxon>Strongyloides</taxon>
    </lineage>
</organism>
<evidence type="ECO:0000313" key="11">
    <source>
        <dbReference type="WBParaSite" id="SVE_0774800.1"/>
    </source>
</evidence>
<dbReference type="GO" id="GO:0032259">
    <property type="term" value="P:methylation"/>
    <property type="evidence" value="ECO:0007669"/>
    <property type="project" value="UniProtKB-KW"/>
</dbReference>
<dbReference type="GO" id="GO:0000234">
    <property type="term" value="F:phosphoethanolamine N-methyltransferase activity"/>
    <property type="evidence" value="ECO:0007669"/>
    <property type="project" value="UniProtKB-EC"/>
</dbReference>
<dbReference type="AlphaFoldDB" id="A0A0K0FFV2"/>
<reference evidence="11" key="2">
    <citation type="submission" date="2015-08" db="UniProtKB">
        <authorList>
            <consortium name="WormBaseParasite"/>
        </authorList>
    </citation>
    <scope>IDENTIFICATION</scope>
</reference>
<proteinExistence type="predicted"/>
<dbReference type="Gene3D" id="3.40.50.150">
    <property type="entry name" value="Vaccinia Virus protein VP39"/>
    <property type="match status" value="1"/>
</dbReference>
<dbReference type="WBParaSite" id="SVE_0774800.1">
    <property type="protein sequence ID" value="SVE_0774800.1"/>
    <property type="gene ID" value="SVE_0774800"/>
</dbReference>
<dbReference type="STRING" id="75913.A0A0K0FFV2"/>
<reference evidence="10" key="1">
    <citation type="submission" date="2014-07" db="EMBL/GenBank/DDBJ databases">
        <authorList>
            <person name="Martin A.A"/>
            <person name="De Silva N."/>
        </authorList>
    </citation>
    <scope>NUCLEOTIDE SEQUENCE</scope>
</reference>
<comment type="catalytic activity">
    <reaction evidence="7">
        <text>N-methylethanolamine phosphate + S-adenosyl-L-methionine = N,N-dimethylethanolamine phosphate + S-adenosyl-L-homocysteine + H(+)</text>
        <dbReference type="Rhea" id="RHEA:25321"/>
        <dbReference type="ChEBI" id="CHEBI:15378"/>
        <dbReference type="ChEBI" id="CHEBI:57781"/>
        <dbReference type="ChEBI" id="CHEBI:57856"/>
        <dbReference type="ChEBI" id="CHEBI:58641"/>
        <dbReference type="ChEBI" id="CHEBI:59789"/>
        <dbReference type="EC" id="2.1.1.103"/>
    </reaction>
    <physiologicalReaction direction="left-to-right" evidence="7">
        <dbReference type="Rhea" id="RHEA:25322"/>
    </physiologicalReaction>
</comment>
<comment type="pathway">
    <text evidence="2">Lipid metabolism.</text>
</comment>
<evidence type="ECO:0000256" key="7">
    <source>
        <dbReference type="ARBA" id="ARBA00047841"/>
    </source>
</evidence>
<feature type="domain" description="Methyltransferase type 11" evidence="8">
    <location>
        <begin position="244"/>
        <end position="341"/>
    </location>
</feature>
<evidence type="ECO:0000256" key="6">
    <source>
        <dbReference type="ARBA" id="ARBA00047619"/>
    </source>
</evidence>
<comment type="catalytic activity">
    <reaction evidence="6">
        <text>N,N-dimethylethanolamine phosphate + S-adenosyl-L-methionine = phosphocholine + S-adenosyl-L-homocysteine + H(+)</text>
        <dbReference type="Rhea" id="RHEA:25325"/>
        <dbReference type="ChEBI" id="CHEBI:15378"/>
        <dbReference type="ChEBI" id="CHEBI:57856"/>
        <dbReference type="ChEBI" id="CHEBI:58641"/>
        <dbReference type="ChEBI" id="CHEBI:59789"/>
        <dbReference type="ChEBI" id="CHEBI:295975"/>
        <dbReference type="EC" id="2.1.1.103"/>
    </reaction>
    <physiologicalReaction direction="left-to-right" evidence="6">
        <dbReference type="Rhea" id="RHEA:25326"/>
    </physiologicalReaction>
</comment>
<dbReference type="PANTHER" id="PTHR44307">
    <property type="entry name" value="PHOSPHOETHANOLAMINE METHYLTRANSFERASE"/>
    <property type="match status" value="1"/>
</dbReference>
<evidence type="ECO:0000256" key="4">
    <source>
        <dbReference type="ARBA" id="ARBA00022679"/>
    </source>
</evidence>
<evidence type="ECO:0000259" key="9">
    <source>
        <dbReference type="Pfam" id="PF17987"/>
    </source>
</evidence>
<sequence>MSAGKREIVVAALDRLKPTTAINAFILTPTCIGSGICVKKIFREELERISGKDVVAKSTIEVCKNIEELSTFPDTHKNLDFLFFNNILDCFGAIKEEKKLDVIINSALASLKEGGCFIVRENMEKHTGSDLALLTNYFDIYRKTIDGKNLGLNFYSMNQIEASVYTSNNFMDIYWIFTKQVFPEKYGENLETFRDFLDKTQYLSVHVAGYEFIFGKDFISPGGYDQNYEIIRRYKTMKPGMRMLDIGVGIGGGAVQVAKEFGVNVLGVDLSANMIVNAFERNQVNKDARITYRITDALTYQFEPASFDLIFSRDCIQHIRDTEKLFKNIYDTLKPGGEFLITMYGVGHGKLSPEFIDYTKRRHYFLKNLEQFEQVALKTGFVEIHTENLTPRFKEILEVELKRLQDGKEEFVSKFGQEEWEGHVKGWSSKLGYIADDNHNWLLIQGRKPQ</sequence>
<dbReference type="InterPro" id="IPR040516">
    <property type="entry name" value="PMT2_N"/>
</dbReference>
<comment type="pathway">
    <text evidence="1">Phospholipid metabolism; phosphatidylcholine biosynthesis.</text>
</comment>
<keyword evidence="3" id="KW-0489">Methyltransferase</keyword>
<accession>A0A0K0FFV2</accession>
<dbReference type="CDD" id="cd02440">
    <property type="entry name" value="AdoMet_MTases"/>
    <property type="match status" value="1"/>
</dbReference>
<keyword evidence="10" id="KW-1185">Reference proteome</keyword>
<dbReference type="EC" id="2.1.1.103" evidence="5"/>
<dbReference type="SUPFAM" id="SSF53335">
    <property type="entry name" value="S-adenosyl-L-methionine-dependent methyltransferases"/>
    <property type="match status" value="1"/>
</dbReference>